<organism evidence="8 9">
    <name type="scientific">Sphingobium chlorophenolicum L-1</name>
    <dbReference type="NCBI Taxonomy" id="690566"/>
    <lineage>
        <taxon>Bacteria</taxon>
        <taxon>Pseudomonadati</taxon>
        <taxon>Pseudomonadota</taxon>
        <taxon>Alphaproteobacteria</taxon>
        <taxon>Sphingomonadales</taxon>
        <taxon>Sphingomonadaceae</taxon>
        <taxon>Sphingobium</taxon>
    </lineage>
</organism>
<dbReference type="Gene3D" id="3.40.140.10">
    <property type="entry name" value="Cytidine Deaminase, domain 2"/>
    <property type="match status" value="1"/>
</dbReference>
<accession>F6EVZ4</accession>
<dbReference type="NCBIfam" id="TIGR00608">
    <property type="entry name" value="radc"/>
    <property type="match status" value="1"/>
</dbReference>
<dbReference type="PANTHER" id="PTHR30471:SF3">
    <property type="entry name" value="UPF0758 PROTEIN YEES-RELATED"/>
    <property type="match status" value="1"/>
</dbReference>
<dbReference type="HOGENOM" id="CLU_073529_0_0_5"/>
<comment type="similarity">
    <text evidence="6">Belongs to the UPF0758 family.</text>
</comment>
<dbReference type="InterPro" id="IPR001405">
    <property type="entry name" value="UPF0758"/>
</dbReference>
<evidence type="ECO:0000256" key="4">
    <source>
        <dbReference type="ARBA" id="ARBA00022833"/>
    </source>
</evidence>
<evidence type="ECO:0000256" key="3">
    <source>
        <dbReference type="ARBA" id="ARBA00022801"/>
    </source>
</evidence>
<dbReference type="SUPFAM" id="SSF47781">
    <property type="entry name" value="RuvA domain 2-like"/>
    <property type="match status" value="1"/>
</dbReference>
<dbReference type="CDD" id="cd08071">
    <property type="entry name" value="MPN_DUF2466"/>
    <property type="match status" value="1"/>
</dbReference>
<dbReference type="InterPro" id="IPR020891">
    <property type="entry name" value="UPF0758_CS"/>
</dbReference>
<dbReference type="PROSITE" id="PS01302">
    <property type="entry name" value="UPF0758"/>
    <property type="match status" value="1"/>
</dbReference>
<dbReference type="KEGG" id="sch:Sphch_0341"/>
<feature type="domain" description="MPN" evidence="7">
    <location>
        <begin position="123"/>
        <end position="245"/>
    </location>
</feature>
<evidence type="ECO:0000313" key="9">
    <source>
        <dbReference type="Proteomes" id="UP000007150"/>
    </source>
</evidence>
<evidence type="ECO:0000259" key="7">
    <source>
        <dbReference type="PROSITE" id="PS50249"/>
    </source>
</evidence>
<keyword evidence="9" id="KW-1185">Reference proteome</keyword>
<dbReference type="PROSITE" id="PS50249">
    <property type="entry name" value="MPN"/>
    <property type="match status" value="1"/>
</dbReference>
<name>F6EVZ4_SPHCR</name>
<evidence type="ECO:0000256" key="6">
    <source>
        <dbReference type="RuleBase" id="RU003797"/>
    </source>
</evidence>
<dbReference type="PANTHER" id="PTHR30471">
    <property type="entry name" value="DNA REPAIR PROTEIN RADC"/>
    <property type="match status" value="1"/>
</dbReference>
<reference evidence="8 9" key="1">
    <citation type="submission" date="2011-05" db="EMBL/GenBank/DDBJ databases">
        <title>Complete sequence of chromosome 1 of Sphingobium chlorophenolicum L-1.</title>
        <authorList>
            <consortium name="US DOE Joint Genome Institute"/>
            <person name="Lucas S."/>
            <person name="Han J."/>
            <person name="Lapidus A."/>
            <person name="Cheng J.-F."/>
            <person name="Goodwin L."/>
            <person name="Pitluck S."/>
            <person name="Peters L."/>
            <person name="Daligault H."/>
            <person name="Han C."/>
            <person name="Tapia R."/>
            <person name="Land M."/>
            <person name="Hauser L."/>
            <person name="Kyrpides N."/>
            <person name="Ivanova N."/>
            <person name="Pagani I."/>
            <person name="Turner P."/>
            <person name="Copley S."/>
            <person name="Woyke T."/>
        </authorList>
    </citation>
    <scope>NUCLEOTIDE SEQUENCE [LARGE SCALE GENOMIC DNA]</scope>
    <source>
        <strain evidence="8 9">L-1</strain>
    </source>
</reference>
<dbReference type="InterPro" id="IPR046778">
    <property type="entry name" value="UPF0758_N"/>
</dbReference>
<keyword evidence="5" id="KW-0482">Metalloprotease</keyword>
<dbReference type="GO" id="GO:0046872">
    <property type="term" value="F:metal ion binding"/>
    <property type="evidence" value="ECO:0007669"/>
    <property type="project" value="UniProtKB-KW"/>
</dbReference>
<sequence length="245" mass="27027">MNSVRLRKWGTGKTLPEKDLKAAHDGVGHRARLRRKLADSGGDALHDHELIEYLLALAIPRRDTKPLAKALLREFDGIGGLMAADWQAIARVPGMGDTSIAAIKIVQATMLRTLRNEVAEKPVLASWQALLDYLRADMAFLTVERVRVLHLNSRNMLIRDEHMGDGSIDQAAIYTREVIRRAIDLGSAALILVHNHPSGSPEPSRQDIEITRQIAEAGKRLNIAVHDHIIIGAQGHTSLRAKGLI</sequence>
<gene>
    <name evidence="8" type="ORF">Sphch_0341</name>
</gene>
<dbReference type="InterPro" id="IPR010994">
    <property type="entry name" value="RuvA_2-like"/>
</dbReference>
<evidence type="ECO:0000256" key="5">
    <source>
        <dbReference type="ARBA" id="ARBA00023049"/>
    </source>
</evidence>
<keyword evidence="2" id="KW-0479">Metal-binding</keyword>
<proteinExistence type="inferred from homology"/>
<dbReference type="STRING" id="690566.Sphch_0341"/>
<dbReference type="AlphaFoldDB" id="F6EVZ4"/>
<protein>
    <submittedName>
        <fullName evidence="8">DNA repair protein RadC</fullName>
    </submittedName>
</protein>
<dbReference type="NCBIfam" id="NF000642">
    <property type="entry name" value="PRK00024.1"/>
    <property type="match status" value="1"/>
</dbReference>
<evidence type="ECO:0000256" key="2">
    <source>
        <dbReference type="ARBA" id="ARBA00022723"/>
    </source>
</evidence>
<dbReference type="InterPro" id="IPR025657">
    <property type="entry name" value="RadC_JAB"/>
</dbReference>
<keyword evidence="1" id="KW-0645">Protease</keyword>
<evidence type="ECO:0000256" key="1">
    <source>
        <dbReference type="ARBA" id="ARBA00022670"/>
    </source>
</evidence>
<dbReference type="GO" id="GO:0006508">
    <property type="term" value="P:proteolysis"/>
    <property type="evidence" value="ECO:0007669"/>
    <property type="project" value="UniProtKB-KW"/>
</dbReference>
<dbReference type="GO" id="GO:0008237">
    <property type="term" value="F:metallopeptidase activity"/>
    <property type="evidence" value="ECO:0007669"/>
    <property type="project" value="UniProtKB-KW"/>
</dbReference>
<dbReference type="EMBL" id="CP002798">
    <property type="protein sequence ID" value="AEG48040.1"/>
    <property type="molecule type" value="Genomic_DNA"/>
</dbReference>
<keyword evidence="4" id="KW-0862">Zinc</keyword>
<evidence type="ECO:0000313" key="8">
    <source>
        <dbReference type="EMBL" id="AEG48040.1"/>
    </source>
</evidence>
<dbReference type="SUPFAM" id="SSF102712">
    <property type="entry name" value="JAB1/MPN domain"/>
    <property type="match status" value="1"/>
</dbReference>
<dbReference type="InterPro" id="IPR037518">
    <property type="entry name" value="MPN"/>
</dbReference>
<dbReference type="Pfam" id="PF04002">
    <property type="entry name" value="RadC"/>
    <property type="match status" value="1"/>
</dbReference>
<keyword evidence="3" id="KW-0378">Hydrolase</keyword>
<dbReference type="Pfam" id="PF20582">
    <property type="entry name" value="UPF0758_N"/>
    <property type="match status" value="1"/>
</dbReference>
<dbReference type="Proteomes" id="UP000007150">
    <property type="component" value="Chromosome 1"/>
</dbReference>